<gene>
    <name evidence="2" type="ORF">ACAOBT_LOCUS26665</name>
</gene>
<name>A0A9P0LZZ3_ACAOB</name>
<sequence>MFKGAWDWLILMATFYVAVVVPYNASFETERPSVILDVLVEALFFIDLDQRRLGELDMKGYTIEQRMEVVKIWFALRMKEVSVFSIDYIGPFNSTTIFKLYLLALMRNVEVNALFSIIDSTAATLIHHFNYASRISL</sequence>
<evidence type="ECO:0000313" key="2">
    <source>
        <dbReference type="EMBL" id="CAH2002205.1"/>
    </source>
</evidence>
<evidence type="ECO:0000313" key="3">
    <source>
        <dbReference type="Proteomes" id="UP001152888"/>
    </source>
</evidence>
<keyword evidence="1" id="KW-1133">Transmembrane helix</keyword>
<keyword evidence="3" id="KW-1185">Reference proteome</keyword>
<dbReference type="Proteomes" id="UP001152888">
    <property type="component" value="Unassembled WGS sequence"/>
</dbReference>
<dbReference type="GO" id="GO:0005886">
    <property type="term" value="C:plasma membrane"/>
    <property type="evidence" value="ECO:0007669"/>
    <property type="project" value="TreeGrafter"/>
</dbReference>
<dbReference type="GO" id="GO:0042391">
    <property type="term" value="P:regulation of membrane potential"/>
    <property type="evidence" value="ECO:0007669"/>
    <property type="project" value="TreeGrafter"/>
</dbReference>
<protein>
    <submittedName>
        <fullName evidence="2">Uncharacterized protein</fullName>
    </submittedName>
</protein>
<keyword evidence="1" id="KW-0812">Transmembrane</keyword>
<dbReference type="GO" id="GO:0005249">
    <property type="term" value="F:voltage-gated potassium channel activity"/>
    <property type="evidence" value="ECO:0007669"/>
    <property type="project" value="TreeGrafter"/>
</dbReference>
<dbReference type="AlphaFoldDB" id="A0A9P0LZZ3"/>
<dbReference type="PANTHER" id="PTHR10217:SF637">
    <property type="entry name" value="EAG-LIKE K[+] CHANNEL, ISOFORM A"/>
    <property type="match status" value="1"/>
</dbReference>
<accession>A0A9P0LZZ3</accession>
<dbReference type="OrthoDB" id="447251at2759"/>
<keyword evidence="1" id="KW-0472">Membrane</keyword>
<reference evidence="2" key="1">
    <citation type="submission" date="2022-03" db="EMBL/GenBank/DDBJ databases">
        <authorList>
            <person name="Sayadi A."/>
        </authorList>
    </citation>
    <scope>NUCLEOTIDE SEQUENCE</scope>
</reference>
<dbReference type="InterPro" id="IPR050818">
    <property type="entry name" value="KCNH_animal-type"/>
</dbReference>
<comment type="caution">
    <text evidence="2">The sequence shown here is derived from an EMBL/GenBank/DDBJ whole genome shotgun (WGS) entry which is preliminary data.</text>
</comment>
<feature type="transmembrane region" description="Helical" evidence="1">
    <location>
        <begin position="6"/>
        <end position="25"/>
    </location>
</feature>
<proteinExistence type="predicted"/>
<organism evidence="2 3">
    <name type="scientific">Acanthoscelides obtectus</name>
    <name type="common">Bean weevil</name>
    <name type="synonym">Bruchus obtectus</name>
    <dbReference type="NCBI Taxonomy" id="200917"/>
    <lineage>
        <taxon>Eukaryota</taxon>
        <taxon>Metazoa</taxon>
        <taxon>Ecdysozoa</taxon>
        <taxon>Arthropoda</taxon>
        <taxon>Hexapoda</taxon>
        <taxon>Insecta</taxon>
        <taxon>Pterygota</taxon>
        <taxon>Neoptera</taxon>
        <taxon>Endopterygota</taxon>
        <taxon>Coleoptera</taxon>
        <taxon>Polyphaga</taxon>
        <taxon>Cucujiformia</taxon>
        <taxon>Chrysomeloidea</taxon>
        <taxon>Chrysomelidae</taxon>
        <taxon>Bruchinae</taxon>
        <taxon>Bruchini</taxon>
        <taxon>Acanthoscelides</taxon>
    </lineage>
</organism>
<dbReference type="EMBL" id="CAKOFQ010007486">
    <property type="protein sequence ID" value="CAH2002205.1"/>
    <property type="molecule type" value="Genomic_DNA"/>
</dbReference>
<dbReference type="PANTHER" id="PTHR10217">
    <property type="entry name" value="VOLTAGE AND LIGAND GATED POTASSIUM CHANNEL"/>
    <property type="match status" value="1"/>
</dbReference>
<evidence type="ECO:0000256" key="1">
    <source>
        <dbReference type="SAM" id="Phobius"/>
    </source>
</evidence>